<dbReference type="KEGG" id="fil:BN1229_v1_0028"/>
<reference evidence="3" key="1">
    <citation type="submission" date="2015-02" db="EMBL/GenBank/DDBJ databases">
        <authorList>
            <person name="Chooi Y.-H."/>
        </authorList>
    </citation>
    <scope>NUCLEOTIDE SEQUENCE [LARGE SCALE GENOMIC DNA]</scope>
    <source>
        <strain evidence="3">strain Y</strain>
    </source>
</reference>
<dbReference type="PRINTS" id="PR00103">
    <property type="entry name" value="CAMPKINASE"/>
</dbReference>
<dbReference type="PROSITE" id="PS00889">
    <property type="entry name" value="CNMP_BINDING_2"/>
    <property type="match status" value="1"/>
</dbReference>
<dbReference type="PANTHER" id="PTHR24567:SF74">
    <property type="entry name" value="HTH-TYPE TRANSCRIPTIONAL REGULATOR ARCR"/>
    <property type="match status" value="1"/>
</dbReference>
<dbReference type="PANTHER" id="PTHR24567">
    <property type="entry name" value="CRP FAMILY TRANSCRIPTIONAL REGULATORY PROTEIN"/>
    <property type="match status" value="1"/>
</dbReference>
<name>A0A0D6JAI7_9HYPH</name>
<keyword evidence="3" id="KW-1185">Reference proteome</keyword>
<dbReference type="Gene3D" id="2.60.120.10">
    <property type="entry name" value="Jelly Rolls"/>
    <property type="match status" value="1"/>
</dbReference>
<dbReference type="InterPro" id="IPR018490">
    <property type="entry name" value="cNMP-bd_dom_sf"/>
</dbReference>
<dbReference type="AlphaFoldDB" id="A0A0D6JAI7"/>
<dbReference type="InterPro" id="IPR000595">
    <property type="entry name" value="cNMP-bd_dom"/>
</dbReference>
<evidence type="ECO:0000313" key="2">
    <source>
        <dbReference type="EMBL" id="CPR14697.1"/>
    </source>
</evidence>
<dbReference type="InterPro" id="IPR018488">
    <property type="entry name" value="cNMP-bd_CS"/>
</dbReference>
<evidence type="ECO:0000259" key="1">
    <source>
        <dbReference type="PROSITE" id="PS50042"/>
    </source>
</evidence>
<gene>
    <name evidence="2" type="ORF">YBN1229_v1_0029</name>
</gene>
<dbReference type="EMBL" id="LN829119">
    <property type="protein sequence ID" value="CPR14697.1"/>
    <property type="molecule type" value="Genomic_DNA"/>
</dbReference>
<dbReference type="InterPro" id="IPR014710">
    <property type="entry name" value="RmlC-like_jellyroll"/>
</dbReference>
<dbReference type="OrthoDB" id="9809206at2"/>
<dbReference type="GO" id="GO:0003700">
    <property type="term" value="F:DNA-binding transcription factor activity"/>
    <property type="evidence" value="ECO:0007669"/>
    <property type="project" value="TreeGrafter"/>
</dbReference>
<dbReference type="CDD" id="cd00038">
    <property type="entry name" value="CAP_ED"/>
    <property type="match status" value="1"/>
</dbReference>
<proteinExistence type="predicted"/>
<evidence type="ECO:0000313" key="3">
    <source>
        <dbReference type="Proteomes" id="UP000033187"/>
    </source>
</evidence>
<dbReference type="KEGG" id="fiy:BN1229_v1_0029"/>
<dbReference type="InterPro" id="IPR050397">
    <property type="entry name" value="Env_Response_Regulators"/>
</dbReference>
<dbReference type="GO" id="GO:0005829">
    <property type="term" value="C:cytosol"/>
    <property type="evidence" value="ECO:0007669"/>
    <property type="project" value="TreeGrafter"/>
</dbReference>
<dbReference type="SUPFAM" id="SSF51206">
    <property type="entry name" value="cAMP-binding domain-like"/>
    <property type="match status" value="1"/>
</dbReference>
<organism evidence="2 3">
    <name type="scientific">Candidatus Filomicrobium marinum</name>
    <dbReference type="NCBI Taxonomy" id="1608628"/>
    <lineage>
        <taxon>Bacteria</taxon>
        <taxon>Pseudomonadati</taxon>
        <taxon>Pseudomonadota</taxon>
        <taxon>Alphaproteobacteria</taxon>
        <taxon>Hyphomicrobiales</taxon>
        <taxon>Hyphomicrobiaceae</taxon>
        <taxon>Filomicrobium</taxon>
    </lineage>
</organism>
<accession>A0A0D6JAI7</accession>
<dbReference type="PROSITE" id="PS50042">
    <property type="entry name" value="CNMP_BINDING_3"/>
    <property type="match status" value="1"/>
</dbReference>
<dbReference type="Proteomes" id="UP000033187">
    <property type="component" value="Chromosome 1"/>
</dbReference>
<dbReference type="RefSeq" id="WP_046475188.1">
    <property type="nucleotide sequence ID" value="NZ_LN829118.1"/>
</dbReference>
<feature type="domain" description="Cyclic nucleotide-binding" evidence="1">
    <location>
        <begin position="21"/>
        <end position="115"/>
    </location>
</feature>
<sequence length="123" mass="13308">MSEPVIDIGVLERVGAAAAQFAPGERIFVQDDGGDCMYVVRSGRVSIKAGGMVLENIEANGVFGEMSLIDGSPRSATAVAEEPTEVLPIDRAAFHELVRHDPEFALRLMRLLAGRIRRTNESL</sequence>
<dbReference type="Pfam" id="PF00027">
    <property type="entry name" value="cNMP_binding"/>
    <property type="match status" value="1"/>
</dbReference>
<protein>
    <submittedName>
        <fullName evidence="2">Putative transcriptional regulator, Crp/Fnr family</fullName>
    </submittedName>
</protein>
<dbReference type="SMART" id="SM00100">
    <property type="entry name" value="cNMP"/>
    <property type="match status" value="1"/>
</dbReference>